<evidence type="ECO:0000313" key="4">
    <source>
        <dbReference type="Proteomes" id="UP000006683"/>
    </source>
</evidence>
<dbReference type="STRING" id="550540.Fbal_2148"/>
<dbReference type="GeneID" id="67182351"/>
<keyword evidence="2" id="KW-0732">Signal</keyword>
<evidence type="ECO:0000256" key="2">
    <source>
        <dbReference type="SAM" id="SignalP"/>
    </source>
</evidence>
<reference evidence="3 4" key="1">
    <citation type="journal article" date="2010" name="Stand. Genomic Sci.">
        <title>Complete genome sequence of Ferrimonas balearica type strain (PAT).</title>
        <authorList>
            <person name="Nolan M."/>
            <person name="Sikorski J."/>
            <person name="Davenport K."/>
            <person name="Lucas S."/>
            <person name="Glavina Del Rio T."/>
            <person name="Tice H."/>
            <person name="Cheng J."/>
            <person name="Goodwin L."/>
            <person name="Pitluck S."/>
            <person name="Liolios K."/>
            <person name="Ivanova N."/>
            <person name="Mavromatis K."/>
            <person name="Ovchinnikova G."/>
            <person name="Pati A."/>
            <person name="Chen A."/>
            <person name="Palaniappan K."/>
            <person name="Land M."/>
            <person name="Hauser L."/>
            <person name="Chang Y."/>
            <person name="Jeffries C."/>
            <person name="Tapia R."/>
            <person name="Brettin T."/>
            <person name="Detter J."/>
            <person name="Han C."/>
            <person name="Yasawong M."/>
            <person name="Rohde M."/>
            <person name="Tindall B."/>
            <person name="Goker M."/>
            <person name="Woyke T."/>
            <person name="Bristow J."/>
            <person name="Eisen J."/>
            <person name="Markowitz V."/>
            <person name="Hugenholtz P."/>
            <person name="Kyrpides N."/>
            <person name="Klenk H."/>
            <person name="Lapidus A."/>
        </authorList>
    </citation>
    <scope>NUCLEOTIDE SEQUENCE [LARGE SCALE GENOMIC DNA]</scope>
    <source>
        <strain evidence="4">DSM 9799 / CCM 4581 / KCTC 23876 / PAT</strain>
    </source>
</reference>
<dbReference type="HOGENOM" id="CLU_005659_0_0_6"/>
<organism evidence="3 4">
    <name type="scientific">Ferrimonas balearica (strain DSM 9799 / CCM 4581 / KCTC 23876 / PAT)</name>
    <dbReference type="NCBI Taxonomy" id="550540"/>
    <lineage>
        <taxon>Bacteria</taxon>
        <taxon>Pseudomonadati</taxon>
        <taxon>Pseudomonadota</taxon>
        <taxon>Gammaproteobacteria</taxon>
        <taxon>Alteromonadales</taxon>
        <taxon>Ferrimonadaceae</taxon>
        <taxon>Ferrimonas</taxon>
    </lineage>
</organism>
<evidence type="ECO:0000256" key="1">
    <source>
        <dbReference type="SAM" id="MobiDB-lite"/>
    </source>
</evidence>
<name>E1SVM0_FERBD</name>
<dbReference type="PANTHER" id="PTHR41339:SF1">
    <property type="entry name" value="SECRETED PROTEIN"/>
    <property type="match status" value="1"/>
</dbReference>
<feature type="chain" id="PRO_5003151543" evidence="2">
    <location>
        <begin position="20"/>
        <end position="912"/>
    </location>
</feature>
<evidence type="ECO:0000313" key="3">
    <source>
        <dbReference type="EMBL" id="ADN76351.1"/>
    </source>
</evidence>
<dbReference type="InterPro" id="IPR011050">
    <property type="entry name" value="Pectin_lyase_fold/virulence"/>
</dbReference>
<dbReference type="OrthoDB" id="237393at2"/>
<proteinExistence type="predicted"/>
<dbReference type="RefSeq" id="WP_013345657.1">
    <property type="nucleotide sequence ID" value="NC_014541.1"/>
</dbReference>
<dbReference type="eggNOG" id="COG2182">
    <property type="taxonomic scope" value="Bacteria"/>
</dbReference>
<feature type="signal peptide" evidence="2">
    <location>
        <begin position="1"/>
        <end position="19"/>
    </location>
</feature>
<dbReference type="PROSITE" id="PS51257">
    <property type="entry name" value="PROKAR_LIPOPROTEIN"/>
    <property type="match status" value="1"/>
</dbReference>
<dbReference type="AlphaFoldDB" id="E1SVM0"/>
<accession>E1SVM0</accession>
<keyword evidence="3" id="KW-0449">Lipoprotein</keyword>
<dbReference type="SUPFAM" id="SSF51126">
    <property type="entry name" value="Pectin lyase-like"/>
    <property type="match status" value="1"/>
</dbReference>
<protein>
    <submittedName>
        <fullName evidence="3">Putative lipoprotein</fullName>
    </submittedName>
</protein>
<feature type="region of interest" description="Disordered" evidence="1">
    <location>
        <begin position="29"/>
        <end position="54"/>
    </location>
</feature>
<keyword evidence="4" id="KW-1185">Reference proteome</keyword>
<dbReference type="KEGG" id="fbl:Fbal_2148"/>
<sequence length="912" mass="94836">MKLKNLFTLSALTSALILAGCGGDININAGGETTPTTPTNPTTPPTSSPTEEAYGSFATRSTSIATVDGKEVWTLSGNLTGNANGSGNQTEDSITLGNDVVWELSGAVVVGGDNTNQTVLNVEPGTTILGNSDAYLVISRGSQIQAEGTADTPIVFTSVESGLGLSTDRGQWGGLVLLGNAPVNACADLASCDAAFEVGNHSYGGNIEDDSSGSLKYVRVEFGGFKINDTQELNGVSFAGVGSGTTVDYLQVHMNDDDGIEFWGGNATVKHVVLTGNFDDSLDWTNGWRGAAQHVYIRTDDNGANRGIEADSSKSGTDEPMSKPTLANLTLQLGGGTNGGGDDAEGILFRVGTGASLHNALVKGGLETGECLEINDASTVANAQGGELVMTHSLIDCVEAFKNPKDDADNVLLDVEAWFTGQEGNIVGAAALEGYQPTAASPALTGGKAGLANIDSRLDDAAYIGAFDGTNDWTLGWTTAIHDEEDSAPTELAPLTSCPAGTANDAADAALIEGTDLVCTLTGNITNNLTLLAGSNVKYKLDGGPVVIGGDNEQSATLAIQAGVEVYGTSNSYLVISRGSKIMAQGSEAMPIVFTSSEDVLGLNTDRGQWGGLVLLGNAPVNTCASLDDCDVAFEVGNHLFGGNNDEDSSGQLSYVQVRYAGFKINDTQELNGISFGGVGSGTQVDHIQVHKNDDDGVEFWGGSVNLKYVYLTDNFDDSLDWTNGWRGKAQYVFITQEDNAANRGIEADSSKSDPLGTPFSNPTISNVTILPAGGNNGSDDAEGMVLRVATRAQLANFVIQGGINTGECLEIDDASTQLNAEDGSLTLTHSIIDCVEPVKNEDAFDTTAWFEGQEGNVIGPVELTNGMPTASSIALGTGKDMSTVDAFFDDTDYKGAFDGSNDWTQGWSYQP</sequence>
<dbReference type="EMBL" id="CP002209">
    <property type="protein sequence ID" value="ADN76351.1"/>
    <property type="molecule type" value="Genomic_DNA"/>
</dbReference>
<dbReference type="PANTHER" id="PTHR41339">
    <property type="entry name" value="LIPL48"/>
    <property type="match status" value="1"/>
</dbReference>
<dbReference type="Proteomes" id="UP000006683">
    <property type="component" value="Chromosome"/>
</dbReference>
<gene>
    <name evidence="3" type="ordered locus">Fbal_2148</name>
</gene>